<dbReference type="Pfam" id="PF01510">
    <property type="entry name" value="Amidase_2"/>
    <property type="match status" value="1"/>
</dbReference>
<protein>
    <recommendedName>
        <fullName evidence="2">N-acetylmuramoyl-L-alanine amidase</fullName>
        <ecNumber evidence="2">3.5.1.28</ecNumber>
    </recommendedName>
</protein>
<dbReference type="SMART" id="SM00644">
    <property type="entry name" value="Ami_2"/>
    <property type="match status" value="1"/>
</dbReference>
<dbReference type="CDD" id="cd06583">
    <property type="entry name" value="PGRP"/>
    <property type="match status" value="1"/>
</dbReference>
<dbReference type="InterPro" id="IPR002502">
    <property type="entry name" value="Amidase_domain"/>
</dbReference>
<feature type="domain" description="N-acetylmuramoyl-L-alanine amidase" evidence="5">
    <location>
        <begin position="236"/>
        <end position="369"/>
    </location>
</feature>
<evidence type="ECO:0000256" key="4">
    <source>
        <dbReference type="ARBA" id="ARBA00023316"/>
    </source>
</evidence>
<keyword evidence="3" id="KW-0378">Hydrolase</keyword>
<dbReference type="PANTHER" id="PTHR30417">
    <property type="entry name" value="N-ACETYLMURAMOYL-L-ALANINE AMIDASE AMID"/>
    <property type="match status" value="1"/>
</dbReference>
<dbReference type="AlphaFoldDB" id="A0A0F9DJA6"/>
<dbReference type="Gene3D" id="3.40.80.10">
    <property type="entry name" value="Peptidoglycan recognition protein-like"/>
    <property type="match status" value="1"/>
</dbReference>
<dbReference type="EC" id="3.5.1.28" evidence="2"/>
<dbReference type="InterPro" id="IPR051206">
    <property type="entry name" value="NAMLAA_amidase_2"/>
</dbReference>
<evidence type="ECO:0000259" key="5">
    <source>
        <dbReference type="SMART" id="SM00644"/>
    </source>
</evidence>
<evidence type="ECO:0000313" key="6">
    <source>
        <dbReference type="EMBL" id="KKL17796.1"/>
    </source>
</evidence>
<name>A0A0F9DJA6_9ZZZZ</name>
<evidence type="ECO:0000256" key="2">
    <source>
        <dbReference type="ARBA" id="ARBA00011901"/>
    </source>
</evidence>
<dbReference type="InterPro" id="IPR036505">
    <property type="entry name" value="Amidase/PGRP_sf"/>
</dbReference>
<keyword evidence="4" id="KW-0961">Cell wall biogenesis/degradation</keyword>
<evidence type="ECO:0000256" key="1">
    <source>
        <dbReference type="ARBA" id="ARBA00001561"/>
    </source>
</evidence>
<dbReference type="GO" id="GO:0071555">
    <property type="term" value="P:cell wall organization"/>
    <property type="evidence" value="ECO:0007669"/>
    <property type="project" value="UniProtKB-KW"/>
</dbReference>
<dbReference type="PANTHER" id="PTHR30417:SF1">
    <property type="entry name" value="N-ACETYLMURAMOYL-L-ALANINE AMIDASE AMID"/>
    <property type="match status" value="1"/>
</dbReference>
<accession>A0A0F9DJA6</accession>
<organism evidence="6">
    <name type="scientific">marine sediment metagenome</name>
    <dbReference type="NCBI Taxonomy" id="412755"/>
    <lineage>
        <taxon>unclassified sequences</taxon>
        <taxon>metagenomes</taxon>
        <taxon>ecological metagenomes</taxon>
    </lineage>
</organism>
<dbReference type="GO" id="GO:0008745">
    <property type="term" value="F:N-acetylmuramoyl-L-alanine amidase activity"/>
    <property type="evidence" value="ECO:0007669"/>
    <property type="project" value="UniProtKB-EC"/>
</dbReference>
<gene>
    <name evidence="6" type="ORF">LCGC14_2481940</name>
</gene>
<proteinExistence type="predicted"/>
<evidence type="ECO:0000256" key="3">
    <source>
        <dbReference type="ARBA" id="ARBA00022801"/>
    </source>
</evidence>
<reference evidence="6" key="1">
    <citation type="journal article" date="2015" name="Nature">
        <title>Complex archaea that bridge the gap between prokaryotes and eukaryotes.</title>
        <authorList>
            <person name="Spang A."/>
            <person name="Saw J.H."/>
            <person name="Jorgensen S.L."/>
            <person name="Zaremba-Niedzwiedzka K."/>
            <person name="Martijn J."/>
            <person name="Lind A.E."/>
            <person name="van Eijk R."/>
            <person name="Schleper C."/>
            <person name="Guy L."/>
            <person name="Ettema T.J."/>
        </authorList>
    </citation>
    <scope>NUCLEOTIDE SEQUENCE</scope>
</reference>
<dbReference type="GO" id="GO:0009253">
    <property type="term" value="P:peptidoglycan catabolic process"/>
    <property type="evidence" value="ECO:0007669"/>
    <property type="project" value="InterPro"/>
</dbReference>
<dbReference type="EMBL" id="LAZR01039117">
    <property type="protein sequence ID" value="KKL17796.1"/>
    <property type="molecule type" value="Genomic_DNA"/>
</dbReference>
<comment type="catalytic activity">
    <reaction evidence="1">
        <text>Hydrolyzes the link between N-acetylmuramoyl residues and L-amino acid residues in certain cell-wall glycopeptides.</text>
        <dbReference type="EC" id="3.5.1.28"/>
    </reaction>
</comment>
<dbReference type="GO" id="GO:0009254">
    <property type="term" value="P:peptidoglycan turnover"/>
    <property type="evidence" value="ECO:0007669"/>
    <property type="project" value="TreeGrafter"/>
</dbReference>
<feature type="non-terminal residue" evidence="6">
    <location>
        <position position="1"/>
    </location>
</feature>
<sequence length="379" mass="43439">SGQPEGTEEEILLAMEDLREAHDLPGLNGAHLYRLSNAPGKWSTLRYQLFPSWWDRNRHLATEMGFDSDISRGWRAQNMTPAEAAGVMQTIADEWDEDGILGGMWFTGPHPDSRWVSWLATMEMYEYWGSMSMTPVREGVMVYDPHVVWDRWMKSLGAEGYNPDTALAKLREQYPWLGIPIDKEFKLGPYVFMFFTGGVGYWHSVTGAVEAVRRFSELPSINPSVRGPVFSETVDTENWSTGHVPPRWIVVHSSRGDAATRAIEYRATLEWFQNPSSQASAHTVIGYHIGEHARVVPDDKVAWAAKEHNPYSLNVELVQPRPDQPFSDWQYDELNRLITYWKYKYPTIEQILGHDKTPHGIRTGKTDPGYMFDWKGIRS</sequence>
<comment type="caution">
    <text evidence="6">The sequence shown here is derived from an EMBL/GenBank/DDBJ whole genome shotgun (WGS) entry which is preliminary data.</text>
</comment>
<dbReference type="SUPFAM" id="SSF55846">
    <property type="entry name" value="N-acetylmuramoyl-L-alanine amidase-like"/>
    <property type="match status" value="1"/>
</dbReference>